<dbReference type="InterPro" id="IPR039425">
    <property type="entry name" value="RNA_pol_sigma-70-like"/>
</dbReference>
<dbReference type="InterPro" id="IPR007627">
    <property type="entry name" value="RNA_pol_sigma70_r2"/>
</dbReference>
<dbReference type="PANTHER" id="PTHR43133">
    <property type="entry name" value="RNA POLYMERASE ECF-TYPE SIGMA FACTO"/>
    <property type="match status" value="1"/>
</dbReference>
<evidence type="ECO:0000313" key="8">
    <source>
        <dbReference type="EMBL" id="QJD78074.1"/>
    </source>
</evidence>
<keyword evidence="4" id="KW-0238">DNA-binding</keyword>
<evidence type="ECO:0000259" key="7">
    <source>
        <dbReference type="Pfam" id="PF08281"/>
    </source>
</evidence>
<dbReference type="SUPFAM" id="SSF88946">
    <property type="entry name" value="Sigma2 domain of RNA polymerase sigma factors"/>
    <property type="match status" value="1"/>
</dbReference>
<sequence length="208" mass="24124">MFLRRFRKPKPAADPADRPAELLAQYRATGDVALLGELYEPYMELVYAVCYKYLRDEEEAKDAVMQLFEQLVVDLRRHEVQQFLPWLHSVSRNYCLMLLRRRQGRPQMAMLDSVLADEDESALTSTVDEPDREEDLSRMEACLQTLPIEQRTCLTLFYLEKKSYADVSEQTGYDLKQVKSYLQNGRRKLKLCLSDPQGISGAVRNTTS</sequence>
<evidence type="ECO:0000259" key="6">
    <source>
        <dbReference type="Pfam" id="PF04542"/>
    </source>
</evidence>
<dbReference type="Proteomes" id="UP000501128">
    <property type="component" value="Chromosome"/>
</dbReference>
<dbReference type="Gene3D" id="1.10.1740.10">
    <property type="match status" value="1"/>
</dbReference>
<keyword evidence="9" id="KW-1185">Reference proteome</keyword>
<evidence type="ECO:0000256" key="1">
    <source>
        <dbReference type="ARBA" id="ARBA00010641"/>
    </source>
</evidence>
<gene>
    <name evidence="8" type="ORF">HH216_06310</name>
</gene>
<dbReference type="Pfam" id="PF04542">
    <property type="entry name" value="Sigma70_r2"/>
    <property type="match status" value="1"/>
</dbReference>
<accession>A0A7L5DI66</accession>
<dbReference type="KEGG" id="srho:HH216_06310"/>
<keyword evidence="3" id="KW-0731">Sigma factor</keyword>
<protein>
    <submittedName>
        <fullName evidence="8">Sigma-70 family RNA polymerase sigma factor</fullName>
    </submittedName>
</protein>
<dbReference type="Pfam" id="PF08281">
    <property type="entry name" value="Sigma70_r4_2"/>
    <property type="match status" value="1"/>
</dbReference>
<dbReference type="GO" id="GO:0003677">
    <property type="term" value="F:DNA binding"/>
    <property type="evidence" value="ECO:0007669"/>
    <property type="project" value="UniProtKB-KW"/>
</dbReference>
<dbReference type="PANTHER" id="PTHR43133:SF8">
    <property type="entry name" value="RNA POLYMERASE SIGMA FACTOR HI_1459-RELATED"/>
    <property type="match status" value="1"/>
</dbReference>
<feature type="domain" description="RNA polymerase sigma-70 region 2" evidence="6">
    <location>
        <begin position="38"/>
        <end position="103"/>
    </location>
</feature>
<dbReference type="EMBL" id="CP051677">
    <property type="protein sequence ID" value="QJD78074.1"/>
    <property type="molecule type" value="Genomic_DNA"/>
</dbReference>
<keyword evidence="2" id="KW-0805">Transcription regulation</keyword>
<dbReference type="InterPro" id="IPR013249">
    <property type="entry name" value="RNA_pol_sigma70_r4_t2"/>
</dbReference>
<dbReference type="InterPro" id="IPR013324">
    <property type="entry name" value="RNA_pol_sigma_r3/r4-like"/>
</dbReference>
<dbReference type="NCBIfam" id="TIGR02937">
    <property type="entry name" value="sigma70-ECF"/>
    <property type="match status" value="1"/>
</dbReference>
<dbReference type="InterPro" id="IPR014284">
    <property type="entry name" value="RNA_pol_sigma-70_dom"/>
</dbReference>
<name>A0A7L5DI66_9BACT</name>
<evidence type="ECO:0000256" key="5">
    <source>
        <dbReference type="ARBA" id="ARBA00023163"/>
    </source>
</evidence>
<dbReference type="RefSeq" id="WP_169550018.1">
    <property type="nucleotide sequence ID" value="NZ_CP051677.1"/>
</dbReference>
<dbReference type="InterPro" id="IPR013325">
    <property type="entry name" value="RNA_pol_sigma_r2"/>
</dbReference>
<evidence type="ECO:0000256" key="4">
    <source>
        <dbReference type="ARBA" id="ARBA00023125"/>
    </source>
</evidence>
<dbReference type="AlphaFoldDB" id="A0A7L5DI66"/>
<evidence type="ECO:0000256" key="2">
    <source>
        <dbReference type="ARBA" id="ARBA00023015"/>
    </source>
</evidence>
<dbReference type="CDD" id="cd06171">
    <property type="entry name" value="Sigma70_r4"/>
    <property type="match status" value="1"/>
</dbReference>
<organism evidence="8 9">
    <name type="scientific">Spirosoma rhododendri</name>
    <dbReference type="NCBI Taxonomy" id="2728024"/>
    <lineage>
        <taxon>Bacteria</taxon>
        <taxon>Pseudomonadati</taxon>
        <taxon>Bacteroidota</taxon>
        <taxon>Cytophagia</taxon>
        <taxon>Cytophagales</taxon>
        <taxon>Cytophagaceae</taxon>
        <taxon>Spirosoma</taxon>
    </lineage>
</organism>
<dbReference type="SUPFAM" id="SSF88659">
    <property type="entry name" value="Sigma3 and sigma4 domains of RNA polymerase sigma factors"/>
    <property type="match status" value="1"/>
</dbReference>
<proteinExistence type="inferred from homology"/>
<dbReference type="InterPro" id="IPR036388">
    <property type="entry name" value="WH-like_DNA-bd_sf"/>
</dbReference>
<dbReference type="GO" id="GO:0016987">
    <property type="term" value="F:sigma factor activity"/>
    <property type="evidence" value="ECO:0007669"/>
    <property type="project" value="UniProtKB-KW"/>
</dbReference>
<dbReference type="Gene3D" id="1.10.10.10">
    <property type="entry name" value="Winged helix-like DNA-binding domain superfamily/Winged helix DNA-binding domain"/>
    <property type="match status" value="1"/>
</dbReference>
<reference evidence="8 9" key="1">
    <citation type="submission" date="2020-04" db="EMBL/GenBank/DDBJ databases">
        <title>Genome sequencing of novel species.</title>
        <authorList>
            <person name="Heo J."/>
            <person name="Kim S.-J."/>
            <person name="Kim J.-S."/>
            <person name="Hong S.-B."/>
            <person name="Kwon S.-W."/>
        </authorList>
    </citation>
    <scope>NUCLEOTIDE SEQUENCE [LARGE SCALE GENOMIC DNA]</scope>
    <source>
        <strain evidence="8 9">CJU-R4</strain>
    </source>
</reference>
<comment type="similarity">
    <text evidence="1">Belongs to the sigma-70 factor family. ECF subfamily.</text>
</comment>
<feature type="domain" description="RNA polymerase sigma factor 70 region 4 type 2" evidence="7">
    <location>
        <begin position="138"/>
        <end position="189"/>
    </location>
</feature>
<evidence type="ECO:0000256" key="3">
    <source>
        <dbReference type="ARBA" id="ARBA00023082"/>
    </source>
</evidence>
<keyword evidence="5" id="KW-0804">Transcription</keyword>
<dbReference type="GO" id="GO:0006352">
    <property type="term" value="P:DNA-templated transcription initiation"/>
    <property type="evidence" value="ECO:0007669"/>
    <property type="project" value="InterPro"/>
</dbReference>
<evidence type="ECO:0000313" key="9">
    <source>
        <dbReference type="Proteomes" id="UP000501128"/>
    </source>
</evidence>